<dbReference type="SUPFAM" id="SSF53474">
    <property type="entry name" value="alpha/beta-Hydrolases"/>
    <property type="match status" value="1"/>
</dbReference>
<dbReference type="AlphaFoldDB" id="A0A6A7G9X6"/>
<dbReference type="PANTHER" id="PTHR11440">
    <property type="entry name" value="LECITHIN-CHOLESTEROL ACYLTRANSFERASE-RELATED"/>
    <property type="match status" value="1"/>
</dbReference>
<dbReference type="GO" id="GO:0008374">
    <property type="term" value="F:O-acyltransferase activity"/>
    <property type="evidence" value="ECO:0007669"/>
    <property type="project" value="InterPro"/>
</dbReference>
<dbReference type="EMBL" id="IACT01008359">
    <property type="protein sequence ID" value="LAC27471.1"/>
    <property type="molecule type" value="mRNA"/>
</dbReference>
<dbReference type="InterPro" id="IPR029058">
    <property type="entry name" value="AB_hydrolase_fold"/>
</dbReference>
<proteinExistence type="evidence at transcript level"/>
<dbReference type="Pfam" id="PF02450">
    <property type="entry name" value="LCAT"/>
    <property type="match status" value="1"/>
</dbReference>
<protein>
    <submittedName>
        <fullName evidence="1">Uncharacterized protein</fullName>
    </submittedName>
</protein>
<dbReference type="Gene3D" id="3.40.50.1820">
    <property type="entry name" value="alpha/beta hydrolase"/>
    <property type="match status" value="1"/>
</dbReference>
<reference evidence="1" key="1">
    <citation type="submission" date="2017-11" db="EMBL/GenBank/DDBJ databases">
        <title>The sensing device of the deep-sea amphipod.</title>
        <authorList>
            <person name="Kobayashi H."/>
            <person name="Nagahama T."/>
            <person name="Arai W."/>
            <person name="Sasagawa Y."/>
            <person name="Umeda M."/>
            <person name="Hayashi T."/>
            <person name="Nikaido I."/>
            <person name="Watanabe H."/>
            <person name="Oguri K."/>
            <person name="Kitazato H."/>
            <person name="Fujioka K."/>
            <person name="Kido Y."/>
            <person name="Takami H."/>
        </authorList>
    </citation>
    <scope>NUCLEOTIDE SEQUENCE</scope>
    <source>
        <tissue evidence="1">Whole body</tissue>
    </source>
</reference>
<organism evidence="1">
    <name type="scientific">Hirondellea gigas</name>
    <dbReference type="NCBI Taxonomy" id="1518452"/>
    <lineage>
        <taxon>Eukaryota</taxon>
        <taxon>Metazoa</taxon>
        <taxon>Ecdysozoa</taxon>
        <taxon>Arthropoda</taxon>
        <taxon>Crustacea</taxon>
        <taxon>Multicrustacea</taxon>
        <taxon>Malacostraca</taxon>
        <taxon>Eumalacostraca</taxon>
        <taxon>Peracarida</taxon>
        <taxon>Amphipoda</taxon>
        <taxon>Amphilochidea</taxon>
        <taxon>Lysianassida</taxon>
        <taxon>Lysianassidira</taxon>
        <taxon>Lysianassoidea</taxon>
        <taxon>Lysianassidae</taxon>
        <taxon>Hirondellea</taxon>
    </lineage>
</organism>
<evidence type="ECO:0000313" key="1">
    <source>
        <dbReference type="EMBL" id="LAC27471.1"/>
    </source>
</evidence>
<sequence>MESSSIDTNLPLVFIHGIKGSLLCRKSTKKLVFLKACQVFNINQTFLCSCDAEDDHFALPLKWNENDQRLNVQETDDIEAPKPIDTLKLFGFPIKTVYGPFLQFGEDSNRPFYPFAYDWRRENSEAVSKFAEFVRSIHDKHKSKVQIVAHSMGGMITMGLLHDHSDLIHSILFAGTPFGAGVPYLEDLTNGSVLGLNTTLLSPSVLFSFPASFSFFPVSEQDAIDNNSSFKDPSGNHFYVDLYDSNEWIKHKLSIFGGPVSDTTVQYLQKALDSAKSFRERYMIFNKEIRYPPIAVLAGDAIPTKNYILLTRTDSETKLDFNILDKPPGDGRIIVPNCMPPKGIPHRAYTVCVPIFASLLLMRA</sequence>
<dbReference type="InterPro" id="IPR003386">
    <property type="entry name" value="LACT/PDAT_acylTrfase"/>
</dbReference>
<accession>A0A6A7G9X6</accession>
<name>A0A6A7G9X6_9CRUS</name>
<dbReference type="GO" id="GO:0006629">
    <property type="term" value="P:lipid metabolic process"/>
    <property type="evidence" value="ECO:0007669"/>
    <property type="project" value="InterPro"/>
</dbReference>